<name>A1ZEZ3_MICM2</name>
<feature type="compositionally biased region" description="Acidic residues" evidence="1">
    <location>
        <begin position="143"/>
        <end position="156"/>
    </location>
</feature>
<evidence type="ECO:0000313" key="3">
    <source>
        <dbReference type="Proteomes" id="UP000004095"/>
    </source>
</evidence>
<organism evidence="2 3">
    <name type="scientific">Microscilla marina ATCC 23134</name>
    <dbReference type="NCBI Taxonomy" id="313606"/>
    <lineage>
        <taxon>Bacteria</taxon>
        <taxon>Pseudomonadati</taxon>
        <taxon>Bacteroidota</taxon>
        <taxon>Cytophagia</taxon>
        <taxon>Cytophagales</taxon>
        <taxon>Microscillaceae</taxon>
        <taxon>Microscilla</taxon>
    </lineage>
</organism>
<protein>
    <submittedName>
        <fullName evidence="2">Uncharacterized protein</fullName>
    </submittedName>
</protein>
<sequence>MTNKKTLITLLVLLTFVVGNVMAQGRKGKGKWKKKSAEERATLLTKRMTGPLKLTADQQTKAKAIHLTAENQMTTLRADKKAGKLTKEDAKAKRKEINKTRRQGIKGLLDDQQKKRYKKWRKNRNRKGRRKGKGKKGKVGNDNDNDNDSDDDNGGK</sequence>
<evidence type="ECO:0000313" key="2">
    <source>
        <dbReference type="EMBL" id="EAY31095.1"/>
    </source>
</evidence>
<comment type="caution">
    <text evidence="2">The sequence shown here is derived from an EMBL/GenBank/DDBJ whole genome shotgun (WGS) entry which is preliminary data.</text>
</comment>
<dbReference type="RefSeq" id="WP_002694243.1">
    <property type="nucleotide sequence ID" value="NZ_AAWS01000004.1"/>
</dbReference>
<evidence type="ECO:0000256" key="1">
    <source>
        <dbReference type="SAM" id="MobiDB-lite"/>
    </source>
</evidence>
<dbReference type="EMBL" id="AAWS01000004">
    <property type="protein sequence ID" value="EAY31095.1"/>
    <property type="molecule type" value="Genomic_DNA"/>
</dbReference>
<gene>
    <name evidence="2" type="ORF">M23134_07503</name>
</gene>
<feature type="compositionally biased region" description="Basic residues" evidence="1">
    <location>
        <begin position="115"/>
        <end position="138"/>
    </location>
</feature>
<proteinExistence type="predicted"/>
<dbReference type="Proteomes" id="UP000004095">
    <property type="component" value="Unassembled WGS sequence"/>
</dbReference>
<feature type="region of interest" description="Disordered" evidence="1">
    <location>
        <begin position="76"/>
        <end position="156"/>
    </location>
</feature>
<keyword evidence="3" id="KW-1185">Reference proteome</keyword>
<reference evidence="2 3" key="1">
    <citation type="submission" date="2007-01" db="EMBL/GenBank/DDBJ databases">
        <authorList>
            <person name="Haygood M."/>
            <person name="Podell S."/>
            <person name="Anderson C."/>
            <person name="Hopkinson B."/>
            <person name="Roe K."/>
            <person name="Barbeau K."/>
            <person name="Gaasterland T."/>
            <person name="Ferriera S."/>
            <person name="Johnson J."/>
            <person name="Kravitz S."/>
            <person name="Beeson K."/>
            <person name="Sutton G."/>
            <person name="Rogers Y.-H."/>
            <person name="Friedman R."/>
            <person name="Frazier M."/>
            <person name="Venter J.C."/>
        </authorList>
    </citation>
    <scope>NUCLEOTIDE SEQUENCE [LARGE SCALE GENOMIC DNA]</scope>
    <source>
        <strain evidence="2 3">ATCC 23134</strain>
    </source>
</reference>
<feature type="compositionally biased region" description="Basic and acidic residues" evidence="1">
    <location>
        <begin position="77"/>
        <end position="99"/>
    </location>
</feature>
<dbReference type="AlphaFoldDB" id="A1ZEZ3"/>
<accession>A1ZEZ3</accession>